<dbReference type="PANTHER" id="PTHR30203:SF24">
    <property type="entry name" value="BLR4935 PROTEIN"/>
    <property type="match status" value="1"/>
</dbReference>
<feature type="compositionally biased region" description="Polar residues" evidence="3">
    <location>
        <begin position="224"/>
        <end position="239"/>
    </location>
</feature>
<feature type="region of interest" description="Disordered" evidence="3">
    <location>
        <begin position="220"/>
        <end position="240"/>
    </location>
</feature>
<dbReference type="InterPro" id="IPR003423">
    <property type="entry name" value="OMP_efflux"/>
</dbReference>
<organism evidence="5 6">
    <name type="scientific">Polaromonas aquatica</name>
    <dbReference type="NCBI Taxonomy" id="332657"/>
    <lineage>
        <taxon>Bacteria</taxon>
        <taxon>Pseudomonadati</taxon>
        <taxon>Pseudomonadota</taxon>
        <taxon>Betaproteobacteria</taxon>
        <taxon>Burkholderiales</taxon>
        <taxon>Comamonadaceae</taxon>
        <taxon>Polaromonas</taxon>
    </lineage>
</organism>
<evidence type="ECO:0000313" key="5">
    <source>
        <dbReference type="EMBL" id="MFC6281017.1"/>
    </source>
</evidence>
<evidence type="ECO:0000256" key="2">
    <source>
        <dbReference type="SAM" id="Coils"/>
    </source>
</evidence>
<dbReference type="EMBL" id="JBHSRS010000015">
    <property type="protein sequence ID" value="MFC6281017.1"/>
    <property type="molecule type" value="Genomic_DNA"/>
</dbReference>
<evidence type="ECO:0000256" key="3">
    <source>
        <dbReference type="SAM" id="MobiDB-lite"/>
    </source>
</evidence>
<dbReference type="Proteomes" id="UP001596270">
    <property type="component" value="Unassembled WGS sequence"/>
</dbReference>
<gene>
    <name evidence="5" type="ORF">ACFQND_07210</name>
</gene>
<protein>
    <submittedName>
        <fullName evidence="5">TolC family protein</fullName>
    </submittedName>
</protein>
<keyword evidence="4" id="KW-0732">Signal</keyword>
<feature type="chain" id="PRO_5046281568" evidence="4">
    <location>
        <begin position="26"/>
        <end position="428"/>
    </location>
</feature>
<keyword evidence="2" id="KW-0175">Coiled coil</keyword>
<keyword evidence="6" id="KW-1185">Reference proteome</keyword>
<proteinExistence type="inferred from homology"/>
<comment type="similarity">
    <text evidence="1">Belongs to the outer membrane factor (OMF) (TC 1.B.17) family.</text>
</comment>
<feature type="signal peptide" evidence="4">
    <location>
        <begin position="1"/>
        <end position="25"/>
    </location>
</feature>
<dbReference type="PANTHER" id="PTHR30203">
    <property type="entry name" value="OUTER MEMBRANE CATION EFFLUX PROTEIN"/>
    <property type="match status" value="1"/>
</dbReference>
<evidence type="ECO:0000256" key="4">
    <source>
        <dbReference type="SAM" id="SignalP"/>
    </source>
</evidence>
<comment type="caution">
    <text evidence="5">The sequence shown here is derived from an EMBL/GenBank/DDBJ whole genome shotgun (WGS) entry which is preliminary data.</text>
</comment>
<reference evidence="6" key="1">
    <citation type="journal article" date="2019" name="Int. J. Syst. Evol. Microbiol.">
        <title>The Global Catalogue of Microorganisms (GCM) 10K type strain sequencing project: providing services to taxonomists for standard genome sequencing and annotation.</title>
        <authorList>
            <consortium name="The Broad Institute Genomics Platform"/>
            <consortium name="The Broad Institute Genome Sequencing Center for Infectious Disease"/>
            <person name="Wu L."/>
            <person name="Ma J."/>
        </authorList>
    </citation>
    <scope>NUCLEOTIDE SEQUENCE [LARGE SCALE GENOMIC DNA]</scope>
    <source>
        <strain evidence="6">CCUG 39402</strain>
    </source>
</reference>
<evidence type="ECO:0000256" key="1">
    <source>
        <dbReference type="ARBA" id="ARBA00007613"/>
    </source>
</evidence>
<sequence>MFIPFPIYRTAAAALMVVTASASWAADPLTLIEAQRIAVGRSQQLVAQGALTTAAREQAVAAGQLPDPVLKFGIDNLPANGPDRLSLTRDFMTMRRIGVMQEIPRAEKRQLRAEKFERDAERVQAQRQLTLANVQRDTALAWLDRYYAQAQRELLQQQIEETRLQVQAADSGFRTGRGSQADVFAARAAVITLQDRLSQIDRQSRSASLMLARWVGAAAAERPTSGSPPWQSTPLQGDVSSEHLKRHPDLLAISAEIDAAETEARLAQANTKSDWTVEAAYQQRGSAFSNMLSIGVSIPLQWDQKNRQNRELGAKLAMVDEAKARYEDMLRKNEAEVSSLLNEWQTGKDRLVRYRDELIPTARQRSEATLTAYRTGKSDLAAGLLARRDEIDVRMQALTLEMETARSWAQINFLIPDYQISAPAKDQK</sequence>
<dbReference type="Pfam" id="PF02321">
    <property type="entry name" value="OEP"/>
    <property type="match status" value="1"/>
</dbReference>
<evidence type="ECO:0000313" key="6">
    <source>
        <dbReference type="Proteomes" id="UP001596270"/>
    </source>
</evidence>
<name>A0ABW1TW71_9BURK</name>
<dbReference type="Gene3D" id="1.20.1600.10">
    <property type="entry name" value="Outer membrane efflux proteins (OEP)"/>
    <property type="match status" value="1"/>
</dbReference>
<accession>A0ABW1TW71</accession>
<dbReference type="InterPro" id="IPR010131">
    <property type="entry name" value="MdtP/NodT-like"/>
</dbReference>
<dbReference type="RefSeq" id="WP_371436047.1">
    <property type="nucleotide sequence ID" value="NZ_JBHSRS010000015.1"/>
</dbReference>
<feature type="coiled-coil region" evidence="2">
    <location>
        <begin position="106"/>
        <end position="167"/>
    </location>
</feature>
<dbReference type="SUPFAM" id="SSF56954">
    <property type="entry name" value="Outer membrane efflux proteins (OEP)"/>
    <property type="match status" value="1"/>
</dbReference>